<evidence type="ECO:0000313" key="1">
    <source>
        <dbReference type="EMBL" id="KAJ8935373.1"/>
    </source>
</evidence>
<comment type="caution">
    <text evidence="1">The sequence shown here is derived from an EMBL/GenBank/DDBJ whole genome shotgun (WGS) entry which is preliminary data.</text>
</comment>
<sequence>MTFELSTQVSGDTSISTTAELTSKYHFAAHMGQLINGVDGTAVTTFIQPVHFLNASSSDDEENVM</sequence>
<dbReference type="AlphaFoldDB" id="A0AAV8X956"/>
<dbReference type="EMBL" id="JAPWTK010000885">
    <property type="protein sequence ID" value="KAJ8935373.1"/>
    <property type="molecule type" value="Genomic_DNA"/>
</dbReference>
<keyword evidence="2" id="KW-1185">Reference proteome</keyword>
<accession>A0AAV8X956</accession>
<reference evidence="1" key="1">
    <citation type="journal article" date="2023" name="Insect Mol. Biol.">
        <title>Genome sequencing provides insights into the evolution of gene families encoding plant cell wall-degrading enzymes in longhorned beetles.</title>
        <authorList>
            <person name="Shin N.R."/>
            <person name="Okamura Y."/>
            <person name="Kirsch R."/>
            <person name="Pauchet Y."/>
        </authorList>
    </citation>
    <scope>NUCLEOTIDE SEQUENCE</scope>
    <source>
        <strain evidence="1">AMC_N1</strain>
    </source>
</reference>
<dbReference type="Proteomes" id="UP001162162">
    <property type="component" value="Unassembled WGS sequence"/>
</dbReference>
<evidence type="ECO:0000313" key="2">
    <source>
        <dbReference type="Proteomes" id="UP001162162"/>
    </source>
</evidence>
<name>A0AAV8X956_9CUCU</name>
<organism evidence="1 2">
    <name type="scientific">Aromia moschata</name>
    <dbReference type="NCBI Taxonomy" id="1265417"/>
    <lineage>
        <taxon>Eukaryota</taxon>
        <taxon>Metazoa</taxon>
        <taxon>Ecdysozoa</taxon>
        <taxon>Arthropoda</taxon>
        <taxon>Hexapoda</taxon>
        <taxon>Insecta</taxon>
        <taxon>Pterygota</taxon>
        <taxon>Neoptera</taxon>
        <taxon>Endopterygota</taxon>
        <taxon>Coleoptera</taxon>
        <taxon>Polyphaga</taxon>
        <taxon>Cucujiformia</taxon>
        <taxon>Chrysomeloidea</taxon>
        <taxon>Cerambycidae</taxon>
        <taxon>Cerambycinae</taxon>
        <taxon>Callichromatini</taxon>
        <taxon>Aromia</taxon>
    </lineage>
</organism>
<protein>
    <submittedName>
        <fullName evidence="1">Uncharacterized protein</fullName>
    </submittedName>
</protein>
<proteinExistence type="predicted"/>
<gene>
    <name evidence="1" type="ORF">NQ318_022901</name>
</gene>